<evidence type="ECO:0000313" key="7">
    <source>
        <dbReference type="EMBL" id="UYV71552.1"/>
    </source>
</evidence>
<comment type="similarity">
    <text evidence="1 4">Belongs to the eukaryotic ribosomal protein eL8 family.</text>
</comment>
<dbReference type="Gene3D" id="3.30.1330.30">
    <property type="match status" value="1"/>
</dbReference>
<dbReference type="PROSITE" id="PS01082">
    <property type="entry name" value="RIBOSOMAL_L7AE"/>
    <property type="match status" value="1"/>
</dbReference>
<evidence type="ECO:0000256" key="1">
    <source>
        <dbReference type="ARBA" id="ARBA00007337"/>
    </source>
</evidence>
<dbReference type="Proteomes" id="UP001235939">
    <property type="component" value="Chromosome 08"/>
</dbReference>
<dbReference type="InterPro" id="IPR029064">
    <property type="entry name" value="Ribosomal_eL30-like_sf"/>
</dbReference>
<dbReference type="InterPro" id="IPR050257">
    <property type="entry name" value="eL8/uL1-like"/>
</dbReference>
<feature type="compositionally biased region" description="Basic and acidic residues" evidence="5">
    <location>
        <begin position="72"/>
        <end position="95"/>
    </location>
</feature>
<reference evidence="7 8" key="1">
    <citation type="submission" date="2022-01" db="EMBL/GenBank/DDBJ databases">
        <title>A chromosomal length assembly of Cordylochernes scorpioides.</title>
        <authorList>
            <person name="Zeh D."/>
            <person name="Zeh J."/>
        </authorList>
    </citation>
    <scope>NUCLEOTIDE SEQUENCE [LARGE SCALE GENOMIC DNA]</scope>
    <source>
        <strain evidence="7">IN4F17</strain>
        <tissue evidence="7">Whole Body</tissue>
    </source>
</reference>
<sequence length="247" mass="28461">MQDGIAGQDIQPKRDLTRYVKWPLYIQRQRKMAILRKRIKVPPTLNQFTNTLDRQTATQLFRLLDNYRPETRAAEKERLKKRAEEKAKTGEDKPTKRPLVVRHGCNTVSTLIEQKKAQLVVIAHDVDPVELVVHIPAICRKMDIPYCIVKNKSRLGRVVHRKTTTCLALTGVKPVRCIRGQVVQCVMCREDRSALSKLVDAMRTNYNERHDEIRRHWGGGIMGAKSQARKAKLEKIKARELAQRATV</sequence>
<proteinExistence type="inferred from homology"/>
<comment type="function">
    <text evidence="4">Component of the ribosome.</text>
</comment>
<dbReference type="PANTHER" id="PTHR23105">
    <property type="entry name" value="RIBOSOMAL PROTEIN L7AE FAMILY MEMBER"/>
    <property type="match status" value="1"/>
</dbReference>
<feature type="domain" description="Ribosomal protein eL8/eL30/eS12/Gadd45" evidence="6">
    <location>
        <begin position="96"/>
        <end position="171"/>
    </location>
</feature>
<dbReference type="Pfam" id="PF01248">
    <property type="entry name" value="Ribosomal_L7Ae"/>
    <property type="match status" value="1"/>
</dbReference>
<gene>
    <name evidence="7" type="ORF">LAZ67_8003676</name>
</gene>
<feature type="region of interest" description="Disordered" evidence="5">
    <location>
        <begin position="72"/>
        <end position="97"/>
    </location>
</feature>
<dbReference type="InterPro" id="IPR018492">
    <property type="entry name" value="Ribosomal_eL8/Nhp2"/>
</dbReference>
<protein>
    <recommendedName>
        <fullName evidence="4">60S ribosomal protein L7a</fullName>
    </recommendedName>
</protein>
<keyword evidence="3 4" id="KW-0687">Ribonucleoprotein</keyword>
<dbReference type="EMBL" id="CP092870">
    <property type="protein sequence ID" value="UYV71552.1"/>
    <property type="molecule type" value="Genomic_DNA"/>
</dbReference>
<accession>A0ABY6KUI1</accession>
<evidence type="ECO:0000313" key="8">
    <source>
        <dbReference type="Proteomes" id="UP001235939"/>
    </source>
</evidence>
<dbReference type="InterPro" id="IPR004038">
    <property type="entry name" value="Ribosomal_eL8/eL30/eS12/Gad45"/>
</dbReference>
<evidence type="ECO:0000256" key="3">
    <source>
        <dbReference type="ARBA" id="ARBA00023274"/>
    </source>
</evidence>
<dbReference type="PRINTS" id="PR00881">
    <property type="entry name" value="L7ARS6FAMILY"/>
</dbReference>
<evidence type="ECO:0000259" key="6">
    <source>
        <dbReference type="Pfam" id="PF01248"/>
    </source>
</evidence>
<keyword evidence="8" id="KW-1185">Reference proteome</keyword>
<dbReference type="PRINTS" id="PR00882">
    <property type="entry name" value="RIBOSOMALL7A"/>
</dbReference>
<keyword evidence="2 4" id="KW-0689">Ribosomal protein</keyword>
<dbReference type="InterPro" id="IPR004037">
    <property type="entry name" value="Ribosomal_eL8-like_CS"/>
</dbReference>
<dbReference type="InterPro" id="IPR001921">
    <property type="entry name" value="Ribosomal_eL8_euk"/>
</dbReference>
<name>A0ABY6KUI1_9ARAC</name>
<evidence type="ECO:0000256" key="2">
    <source>
        <dbReference type="ARBA" id="ARBA00022980"/>
    </source>
</evidence>
<dbReference type="SUPFAM" id="SSF55315">
    <property type="entry name" value="L30e-like"/>
    <property type="match status" value="1"/>
</dbReference>
<evidence type="ECO:0000256" key="5">
    <source>
        <dbReference type="SAM" id="MobiDB-lite"/>
    </source>
</evidence>
<evidence type="ECO:0000256" key="4">
    <source>
        <dbReference type="RuleBase" id="RU367042"/>
    </source>
</evidence>
<organism evidence="7 8">
    <name type="scientific">Cordylochernes scorpioides</name>
    <dbReference type="NCBI Taxonomy" id="51811"/>
    <lineage>
        <taxon>Eukaryota</taxon>
        <taxon>Metazoa</taxon>
        <taxon>Ecdysozoa</taxon>
        <taxon>Arthropoda</taxon>
        <taxon>Chelicerata</taxon>
        <taxon>Arachnida</taxon>
        <taxon>Pseudoscorpiones</taxon>
        <taxon>Cheliferoidea</taxon>
        <taxon>Chernetidae</taxon>
        <taxon>Cordylochernes</taxon>
    </lineage>
</organism>